<dbReference type="PANTHER" id="PTHR42188:SF1">
    <property type="entry name" value="23S RRNA-SPECIFIC ENDONUCLEASE VAPC20"/>
    <property type="match status" value="1"/>
</dbReference>
<evidence type="ECO:0000313" key="2">
    <source>
        <dbReference type="EMBL" id="CAJ73986.1"/>
    </source>
</evidence>
<proteinExistence type="predicted"/>
<accession>Q1Q1V4</accession>
<organism evidence="2">
    <name type="scientific">Kuenenia stuttgartiensis</name>
    <dbReference type="NCBI Taxonomy" id="174633"/>
    <lineage>
        <taxon>Bacteria</taxon>
        <taxon>Pseudomonadati</taxon>
        <taxon>Planctomycetota</taxon>
        <taxon>Candidatus Brocadiia</taxon>
        <taxon>Candidatus Brocadiales</taxon>
        <taxon>Candidatus Brocadiaceae</taxon>
        <taxon>Candidatus Kuenenia</taxon>
    </lineage>
</organism>
<feature type="domain" description="PIN" evidence="1">
    <location>
        <begin position="5"/>
        <end position="104"/>
    </location>
</feature>
<dbReference type="PANTHER" id="PTHR42188">
    <property type="entry name" value="23S RRNA-SPECIFIC ENDONUCLEASE VAPC20"/>
    <property type="match status" value="1"/>
</dbReference>
<name>Q1Q1V4_KUEST</name>
<evidence type="ECO:0000313" key="4">
    <source>
        <dbReference type="Proteomes" id="UP000501926"/>
    </source>
</evidence>
<reference evidence="2" key="1">
    <citation type="journal article" date="2006" name="Nature">
        <title>Deciphering the evolution and metabolism of an anammox bacterium from a community genome.</title>
        <authorList>
            <person name="Strous M."/>
            <person name="Pelletier E."/>
            <person name="Mangenot S."/>
            <person name="Rattei T."/>
            <person name="Lehner A."/>
            <person name="Taylor M.W."/>
            <person name="Horn M."/>
            <person name="Daims H."/>
            <person name="Bartol-Mavel D."/>
            <person name="Wincker P."/>
            <person name="Barbe V."/>
            <person name="Fonknechten N."/>
            <person name="Vallenet D."/>
            <person name="Segurens B."/>
            <person name="Schenowitz-Truong C."/>
            <person name="Medigue C."/>
            <person name="Collingro A."/>
            <person name="Snel B."/>
            <person name="Dutilh B.E."/>
            <person name="OpDenCamp H.J.M."/>
            <person name="vanDerDrift C."/>
            <person name="Cirpus I."/>
            <person name="vanDePas-Schoonen K.T."/>
            <person name="Harhangi H.R."/>
            <person name="vanNiftrik L."/>
            <person name="Schmid M."/>
            <person name="Keltjens J."/>
            <person name="vanDeVossenberg J."/>
            <person name="Kartal B."/>
            <person name="Meier H."/>
            <person name="Frishman D."/>
            <person name="Huynen M.A."/>
            <person name="Mewes H."/>
            <person name="Weissenbach J."/>
            <person name="Jetten M.S.M."/>
            <person name="Wagner M."/>
            <person name="LePaslier D."/>
        </authorList>
    </citation>
    <scope>NUCLEOTIDE SEQUENCE</scope>
</reference>
<dbReference type="InterPro" id="IPR002716">
    <property type="entry name" value="PIN_dom"/>
</dbReference>
<protein>
    <recommendedName>
        <fullName evidence="1">PIN domain-containing protein</fullName>
    </recommendedName>
</protein>
<dbReference type="EMBL" id="CT573071">
    <property type="protein sequence ID" value="CAJ73986.1"/>
    <property type="molecule type" value="Genomic_DNA"/>
</dbReference>
<evidence type="ECO:0000313" key="3">
    <source>
        <dbReference type="EMBL" id="QII11015.1"/>
    </source>
</evidence>
<dbReference type="EMBL" id="CP049055">
    <property type="protein sequence ID" value="QII11015.1"/>
    <property type="molecule type" value="Genomic_DNA"/>
</dbReference>
<dbReference type="Proteomes" id="UP000501926">
    <property type="component" value="Chromosome"/>
</dbReference>
<sequence length="115" mass="12806">MRQTVFLDTSYLIALIRKKDARHPDALAAASIFTGRFVTTDLVLVELANSLSLPPNRAAVISAIERIRTDAATTIISFTSEGMERALTLFKSSHDKSWGLVDCFFFCGYERKTDT</sequence>
<dbReference type="SUPFAM" id="SSF88723">
    <property type="entry name" value="PIN domain-like"/>
    <property type="match status" value="1"/>
</dbReference>
<gene>
    <name evidence="3" type="ORF">KsCSTR_16360</name>
    <name evidence="2" type="ORF">kuste3227</name>
</gene>
<dbReference type="InterPro" id="IPR029060">
    <property type="entry name" value="PIN-like_dom_sf"/>
</dbReference>
<reference evidence="2" key="2">
    <citation type="submission" date="2006-01" db="EMBL/GenBank/DDBJ databases">
        <authorList>
            <person name="Genoscope"/>
        </authorList>
    </citation>
    <scope>NUCLEOTIDE SEQUENCE</scope>
</reference>
<dbReference type="InterPro" id="IPR039018">
    <property type="entry name" value="VapC20-like"/>
</dbReference>
<dbReference type="GO" id="GO:0004521">
    <property type="term" value="F:RNA endonuclease activity"/>
    <property type="evidence" value="ECO:0007669"/>
    <property type="project" value="InterPro"/>
</dbReference>
<dbReference type="RefSeq" id="WP_164994704.1">
    <property type="nucleotide sequence ID" value="NZ_CP049055.1"/>
</dbReference>
<dbReference type="Gene3D" id="3.40.50.1010">
    <property type="entry name" value="5'-nuclease"/>
    <property type="match status" value="1"/>
</dbReference>
<dbReference type="Pfam" id="PF01850">
    <property type="entry name" value="PIN"/>
    <property type="match status" value="1"/>
</dbReference>
<reference evidence="3 4" key="3">
    <citation type="submission" date="2020-02" db="EMBL/GenBank/DDBJ databases">
        <title>Newly sequenced genome of strain CSTR1 showed variability in Candidatus Kuenenia stuttgartiensis genomes.</title>
        <authorList>
            <person name="Ding C."/>
            <person name="Adrian L."/>
        </authorList>
    </citation>
    <scope>NUCLEOTIDE SEQUENCE [LARGE SCALE GENOMIC DNA]</scope>
    <source>
        <strain evidence="3 4">CSTR1</strain>
    </source>
</reference>
<dbReference type="GO" id="GO:0016075">
    <property type="term" value="P:rRNA catabolic process"/>
    <property type="evidence" value="ECO:0007669"/>
    <property type="project" value="TreeGrafter"/>
</dbReference>
<dbReference type="AlphaFoldDB" id="Q1Q1V4"/>
<evidence type="ECO:0000259" key="1">
    <source>
        <dbReference type="Pfam" id="PF01850"/>
    </source>
</evidence>